<proteinExistence type="predicted"/>
<protein>
    <submittedName>
        <fullName evidence="1">Uncharacterized protein</fullName>
    </submittedName>
</protein>
<name>A0ABN6WNN4_9GAMM</name>
<organism evidence="1 2">
    <name type="scientific">Marinomonas pontica</name>
    <dbReference type="NCBI Taxonomy" id="264739"/>
    <lineage>
        <taxon>Bacteria</taxon>
        <taxon>Pseudomonadati</taxon>
        <taxon>Pseudomonadota</taxon>
        <taxon>Gammaproteobacteria</taxon>
        <taxon>Oceanospirillales</taxon>
        <taxon>Oceanospirillaceae</taxon>
        <taxon>Marinomonas</taxon>
    </lineage>
</organism>
<reference evidence="1 2" key="1">
    <citation type="submission" date="2023-01" db="EMBL/GenBank/DDBJ databases">
        <title>Complete genome sequence of Marinomonas pontica strain 200518_36.</title>
        <authorList>
            <person name="Ueki S."/>
            <person name="Gajardo G."/>
            <person name="Maruyama F."/>
        </authorList>
    </citation>
    <scope>NUCLEOTIDE SEQUENCE [LARGE SCALE GENOMIC DNA]</scope>
    <source>
        <strain evidence="1 2">200518_36</strain>
    </source>
</reference>
<sequence>MILRTLRSHAHYHHHLHEHETEEIKQRVEHKLATNLQVPIFGLTGELIPFPTAATVLVI</sequence>
<keyword evidence="2" id="KW-1185">Reference proteome</keyword>
<dbReference type="EMBL" id="AP027271">
    <property type="protein sequence ID" value="BDX03050.1"/>
    <property type="molecule type" value="Genomic_DNA"/>
</dbReference>
<dbReference type="Proteomes" id="UP001307608">
    <property type="component" value="Chromosome"/>
</dbReference>
<gene>
    <name evidence="1" type="ORF">MACH16_17980</name>
</gene>
<evidence type="ECO:0000313" key="1">
    <source>
        <dbReference type="EMBL" id="BDX03050.1"/>
    </source>
</evidence>
<accession>A0ABN6WNN4</accession>
<evidence type="ECO:0000313" key="2">
    <source>
        <dbReference type="Proteomes" id="UP001307608"/>
    </source>
</evidence>